<evidence type="ECO:0000313" key="1">
    <source>
        <dbReference type="EMBL" id="JAH27248.1"/>
    </source>
</evidence>
<dbReference type="AlphaFoldDB" id="A0A0E9RFY6"/>
<protein>
    <submittedName>
        <fullName evidence="1">Uncharacterized protein</fullName>
    </submittedName>
</protein>
<reference evidence="1" key="2">
    <citation type="journal article" date="2015" name="Fish Shellfish Immunol.">
        <title>Early steps in the European eel (Anguilla anguilla)-Vibrio vulnificus interaction in the gills: Role of the RtxA13 toxin.</title>
        <authorList>
            <person name="Callol A."/>
            <person name="Pajuelo D."/>
            <person name="Ebbesson L."/>
            <person name="Teles M."/>
            <person name="MacKenzie S."/>
            <person name="Amaro C."/>
        </authorList>
    </citation>
    <scope>NUCLEOTIDE SEQUENCE</scope>
</reference>
<dbReference type="EMBL" id="GBXM01081329">
    <property type="protein sequence ID" value="JAH27248.1"/>
    <property type="molecule type" value="Transcribed_RNA"/>
</dbReference>
<name>A0A0E9RFY6_ANGAN</name>
<sequence length="17" mass="1997">MSPLSPHFLHPDKIKSY</sequence>
<reference evidence="1" key="1">
    <citation type="submission" date="2014-11" db="EMBL/GenBank/DDBJ databases">
        <authorList>
            <person name="Amaro Gonzalez C."/>
        </authorList>
    </citation>
    <scope>NUCLEOTIDE SEQUENCE</scope>
</reference>
<accession>A0A0E9RFY6</accession>
<organism evidence="1">
    <name type="scientific">Anguilla anguilla</name>
    <name type="common">European freshwater eel</name>
    <name type="synonym">Muraena anguilla</name>
    <dbReference type="NCBI Taxonomy" id="7936"/>
    <lineage>
        <taxon>Eukaryota</taxon>
        <taxon>Metazoa</taxon>
        <taxon>Chordata</taxon>
        <taxon>Craniata</taxon>
        <taxon>Vertebrata</taxon>
        <taxon>Euteleostomi</taxon>
        <taxon>Actinopterygii</taxon>
        <taxon>Neopterygii</taxon>
        <taxon>Teleostei</taxon>
        <taxon>Anguilliformes</taxon>
        <taxon>Anguillidae</taxon>
        <taxon>Anguilla</taxon>
    </lineage>
</organism>
<proteinExistence type="predicted"/>